<dbReference type="AlphaFoldDB" id="W0RFZ5"/>
<name>W0RFZ5_9BACT</name>
<dbReference type="InParanoid" id="W0RFZ5"/>
<keyword evidence="2" id="KW-1185">Reference proteome</keyword>
<dbReference type="SUPFAM" id="SSF55073">
    <property type="entry name" value="Nucleotide cyclase"/>
    <property type="match status" value="1"/>
</dbReference>
<protein>
    <recommendedName>
        <fullName evidence="3">GGDEF domain-containing protein</fullName>
    </recommendedName>
</protein>
<gene>
    <name evidence="1" type="ORF">J421_2497</name>
</gene>
<dbReference type="InterPro" id="IPR011006">
    <property type="entry name" value="CheY-like_superfamily"/>
</dbReference>
<evidence type="ECO:0000313" key="2">
    <source>
        <dbReference type="Proteomes" id="UP000019151"/>
    </source>
</evidence>
<dbReference type="InterPro" id="IPR043128">
    <property type="entry name" value="Rev_trsase/Diguanyl_cyclase"/>
</dbReference>
<evidence type="ECO:0000313" key="1">
    <source>
        <dbReference type="EMBL" id="AHG90034.1"/>
    </source>
</evidence>
<sequence length="272" mass="28174">MLLVTPCRWTARTLEVTLGAAGLQTVHVPDVQAAMGPCASGAVDALLIDERAAGDPRTRGADACGRLVNAGAVPLPAMVLAREIVDPRQLDALFDAGAWGLATYPFGGGSWVSQLAAWVRRSSVPRAEGLVDPTTRLYNERGLLRRAREVEAAARRDGSAVACAVFTVAPRVDGDATGPAERGGLAQRVADACRSAGRGSDVFARLTPHEFGVIAPGADATGVRRLVDRIGRAIAGTMAAEAALRVGVFAVPNVRLATVSVADMLTLAATDC</sequence>
<reference evidence="1 2" key="1">
    <citation type="journal article" date="2014" name="Genome Announc.">
        <title>Genome Sequence and Methylome of Soil Bacterium Gemmatirosa kalamazoonensis KBS708T, a Member of the Rarely Cultivated Gemmatimonadetes Phylum.</title>
        <authorList>
            <person name="Debruyn J.M."/>
            <person name="Radosevich M."/>
            <person name="Wommack K.E."/>
            <person name="Polson S.W."/>
            <person name="Hauser L.J."/>
            <person name="Fawaz M.N."/>
            <person name="Korlach J."/>
            <person name="Tsai Y.C."/>
        </authorList>
    </citation>
    <scope>NUCLEOTIDE SEQUENCE [LARGE SCALE GENOMIC DNA]</scope>
    <source>
        <strain evidence="1 2">KBS708</strain>
    </source>
</reference>
<accession>W0RFZ5</accession>
<dbReference type="EMBL" id="CP007128">
    <property type="protein sequence ID" value="AHG90034.1"/>
    <property type="molecule type" value="Genomic_DNA"/>
</dbReference>
<dbReference type="RefSeq" id="WP_025411509.1">
    <property type="nucleotide sequence ID" value="NZ_CP007128.1"/>
</dbReference>
<dbReference type="KEGG" id="gba:J421_2497"/>
<dbReference type="STRING" id="861299.J421_2497"/>
<organism evidence="1 2">
    <name type="scientific">Gemmatirosa kalamazoonensis</name>
    <dbReference type="NCBI Taxonomy" id="861299"/>
    <lineage>
        <taxon>Bacteria</taxon>
        <taxon>Pseudomonadati</taxon>
        <taxon>Gemmatimonadota</taxon>
        <taxon>Gemmatimonadia</taxon>
        <taxon>Gemmatimonadales</taxon>
        <taxon>Gemmatimonadaceae</taxon>
        <taxon>Gemmatirosa</taxon>
    </lineage>
</organism>
<proteinExistence type="predicted"/>
<dbReference type="Proteomes" id="UP000019151">
    <property type="component" value="Chromosome"/>
</dbReference>
<dbReference type="Gene3D" id="3.30.70.270">
    <property type="match status" value="1"/>
</dbReference>
<evidence type="ECO:0008006" key="3">
    <source>
        <dbReference type="Google" id="ProtNLM"/>
    </source>
</evidence>
<dbReference type="HOGENOM" id="CLU_1022162_0_0_0"/>
<dbReference type="SUPFAM" id="SSF52172">
    <property type="entry name" value="CheY-like"/>
    <property type="match status" value="1"/>
</dbReference>
<dbReference type="InterPro" id="IPR029787">
    <property type="entry name" value="Nucleotide_cyclase"/>
</dbReference>